<dbReference type="GO" id="GO:0005975">
    <property type="term" value="P:carbohydrate metabolic process"/>
    <property type="evidence" value="ECO:0007669"/>
    <property type="project" value="InterPro"/>
</dbReference>
<evidence type="ECO:0008006" key="8">
    <source>
        <dbReference type="Google" id="ProtNLM"/>
    </source>
</evidence>
<accession>A0A1E3AX91</accession>
<dbReference type="InterPro" id="IPR011330">
    <property type="entry name" value="Glyco_hydro/deAcase_b/a-brl"/>
</dbReference>
<dbReference type="AlphaFoldDB" id="A0A1E3AX91"/>
<evidence type="ECO:0000256" key="5">
    <source>
        <dbReference type="ARBA" id="ARBA00023277"/>
    </source>
</evidence>
<organism evidence="6 7">
    <name type="scientific">Eisenbergiella tayi</name>
    <dbReference type="NCBI Taxonomy" id="1432052"/>
    <lineage>
        <taxon>Bacteria</taxon>
        <taxon>Bacillati</taxon>
        <taxon>Bacillota</taxon>
        <taxon>Clostridia</taxon>
        <taxon>Lachnospirales</taxon>
        <taxon>Lachnospiraceae</taxon>
        <taxon>Eisenbergiella</taxon>
    </lineage>
</organism>
<evidence type="ECO:0000256" key="1">
    <source>
        <dbReference type="ARBA" id="ARBA00001946"/>
    </source>
</evidence>
<keyword evidence="3" id="KW-0378">Hydrolase</keyword>
<reference evidence="6 7" key="1">
    <citation type="submission" date="2016-07" db="EMBL/GenBank/DDBJ databases">
        <title>Characterization of isolates of Eisenbergiella tayi derived from blood cultures, using whole genome sequencing.</title>
        <authorList>
            <person name="Burdz T."/>
            <person name="Wiebe D."/>
            <person name="Huynh C."/>
            <person name="Bernard K."/>
        </authorList>
    </citation>
    <scope>NUCLEOTIDE SEQUENCE [LARGE SCALE GENOMIC DNA]</scope>
    <source>
        <strain evidence="6 7">NML 120489</strain>
    </source>
</reference>
<dbReference type="GO" id="GO:0016787">
    <property type="term" value="F:hydrolase activity"/>
    <property type="evidence" value="ECO:0007669"/>
    <property type="project" value="UniProtKB-KW"/>
</dbReference>
<evidence type="ECO:0000256" key="2">
    <source>
        <dbReference type="ARBA" id="ARBA00022723"/>
    </source>
</evidence>
<dbReference type="GO" id="GO:0046872">
    <property type="term" value="F:metal ion binding"/>
    <property type="evidence" value="ECO:0007669"/>
    <property type="project" value="UniProtKB-KW"/>
</dbReference>
<evidence type="ECO:0000313" key="6">
    <source>
        <dbReference type="EMBL" id="ODM13330.1"/>
    </source>
</evidence>
<dbReference type="Pfam" id="PF04794">
    <property type="entry name" value="YdjC"/>
    <property type="match status" value="1"/>
</dbReference>
<dbReference type="PANTHER" id="PTHR31609">
    <property type="entry name" value="YDJC DEACETYLASE FAMILY MEMBER"/>
    <property type="match status" value="1"/>
</dbReference>
<dbReference type="GeneID" id="93299550"/>
<dbReference type="Proteomes" id="UP000095003">
    <property type="component" value="Unassembled WGS sequence"/>
</dbReference>
<comment type="caution">
    <text evidence="6">The sequence shown here is derived from an EMBL/GenBank/DDBJ whole genome shotgun (WGS) entry which is preliminary data.</text>
</comment>
<dbReference type="InterPro" id="IPR006879">
    <property type="entry name" value="YdjC-like"/>
</dbReference>
<dbReference type="Gene3D" id="3.20.20.370">
    <property type="entry name" value="Glycoside hydrolase/deacetylase"/>
    <property type="match status" value="1"/>
</dbReference>
<gene>
    <name evidence="6" type="ORF">BEH84_01045</name>
</gene>
<dbReference type="SUPFAM" id="SSF88713">
    <property type="entry name" value="Glycoside hydrolase/deacetylase"/>
    <property type="match status" value="1"/>
</dbReference>
<dbReference type="RefSeq" id="WP_069155983.1">
    <property type="nucleotide sequence ID" value="NZ_MCGI01000001.1"/>
</dbReference>
<comment type="cofactor">
    <cofactor evidence="1">
        <name>Mg(2+)</name>
        <dbReference type="ChEBI" id="CHEBI:18420"/>
    </cofactor>
</comment>
<keyword evidence="4" id="KW-0460">Magnesium</keyword>
<keyword evidence="5" id="KW-0119">Carbohydrate metabolism</keyword>
<dbReference type="GO" id="GO:0019213">
    <property type="term" value="F:deacetylase activity"/>
    <property type="evidence" value="ECO:0007669"/>
    <property type="project" value="TreeGrafter"/>
</dbReference>
<name>A0A1E3AX91_9FIRM</name>
<evidence type="ECO:0000256" key="4">
    <source>
        <dbReference type="ARBA" id="ARBA00022842"/>
    </source>
</evidence>
<dbReference type="PANTHER" id="PTHR31609:SF1">
    <property type="entry name" value="CARBOHYDRATE DEACETYLASE"/>
    <property type="match status" value="1"/>
</dbReference>
<evidence type="ECO:0000256" key="3">
    <source>
        <dbReference type="ARBA" id="ARBA00022801"/>
    </source>
</evidence>
<sequence>MSKIDIHADDYCLSPHTSEDILNCIRAGKLDSISVVTNMSCYEQYAQKYLDEKDSWHQLLKLSVHLNFMEGHCLARVEDVPDLVDKNGYFNISWGNLFLWNYSPRKYVRIKKQLKSEIKAQVERFIDFFGDKQAIRFDSHQHTHMIPICYWALLEVIVEQHYKTEYIRITKEPIIPYLINISLWKTYKPVNWIKNLLLNFYALGMEKTIEENKPSWQEDNMPMYLWGVLMSGKMDVKRVTKLWSDMSQKAQTKGRKLEVLFHPGAAAADEMGEEFCNQEANKFYLSEGRNIEYECVMELEIRLQRKLYEH</sequence>
<protein>
    <recommendedName>
        <fullName evidence="8">ChbG/HpnK family deacetylase</fullName>
    </recommendedName>
</protein>
<dbReference type="EMBL" id="MCGI01000001">
    <property type="protein sequence ID" value="ODM13330.1"/>
    <property type="molecule type" value="Genomic_DNA"/>
</dbReference>
<proteinExistence type="predicted"/>
<keyword evidence="2" id="KW-0479">Metal-binding</keyword>
<evidence type="ECO:0000313" key="7">
    <source>
        <dbReference type="Proteomes" id="UP000095003"/>
    </source>
</evidence>